<dbReference type="EMBL" id="CAUYUJ010016682">
    <property type="protein sequence ID" value="CAK0867787.1"/>
    <property type="molecule type" value="Genomic_DNA"/>
</dbReference>
<comment type="subcellular location">
    <subcellularLocation>
        <location evidence="1">Membrane</location>
        <topology evidence="1">Multi-pass membrane protein</topology>
    </subcellularLocation>
</comment>
<protein>
    <recommendedName>
        <fullName evidence="9">Solute carrier family 40 protein</fullName>
    </recommendedName>
</protein>
<organism evidence="7 8">
    <name type="scientific">Prorocentrum cordatum</name>
    <dbReference type="NCBI Taxonomy" id="2364126"/>
    <lineage>
        <taxon>Eukaryota</taxon>
        <taxon>Sar</taxon>
        <taxon>Alveolata</taxon>
        <taxon>Dinophyceae</taxon>
        <taxon>Prorocentrales</taxon>
        <taxon>Prorocentraceae</taxon>
        <taxon>Prorocentrum</taxon>
    </lineage>
</organism>
<feature type="transmembrane region" description="Helical" evidence="6">
    <location>
        <begin position="422"/>
        <end position="440"/>
    </location>
</feature>
<evidence type="ECO:0000256" key="3">
    <source>
        <dbReference type="ARBA" id="ARBA00022989"/>
    </source>
</evidence>
<feature type="transmembrane region" description="Helical" evidence="6">
    <location>
        <begin position="209"/>
        <end position="228"/>
    </location>
</feature>
<keyword evidence="4 6" id="KW-0472">Membrane</keyword>
<dbReference type="Proteomes" id="UP001189429">
    <property type="component" value="Unassembled WGS sequence"/>
</dbReference>
<keyword evidence="3 6" id="KW-1133">Transmembrane helix</keyword>
<evidence type="ECO:0000256" key="1">
    <source>
        <dbReference type="ARBA" id="ARBA00004141"/>
    </source>
</evidence>
<feature type="transmembrane region" description="Helical" evidence="6">
    <location>
        <begin position="360"/>
        <end position="384"/>
    </location>
</feature>
<dbReference type="InterPro" id="IPR049680">
    <property type="entry name" value="FLVCR1-2_SLC49-like"/>
</dbReference>
<evidence type="ECO:0000313" key="8">
    <source>
        <dbReference type="Proteomes" id="UP001189429"/>
    </source>
</evidence>
<dbReference type="PANTHER" id="PTHR10924:SF4">
    <property type="entry name" value="GH15861P"/>
    <property type="match status" value="1"/>
</dbReference>
<feature type="transmembrane region" description="Helical" evidence="6">
    <location>
        <begin position="178"/>
        <end position="197"/>
    </location>
</feature>
<dbReference type="PANTHER" id="PTHR10924">
    <property type="entry name" value="MAJOR FACILITATOR SUPERFAMILY PROTEIN-RELATED"/>
    <property type="match status" value="1"/>
</dbReference>
<keyword evidence="8" id="KW-1185">Reference proteome</keyword>
<accession>A0ABN9V7F0</accession>
<reference evidence="7" key="1">
    <citation type="submission" date="2023-10" db="EMBL/GenBank/DDBJ databases">
        <authorList>
            <person name="Chen Y."/>
            <person name="Shah S."/>
            <person name="Dougan E. K."/>
            <person name="Thang M."/>
            <person name="Chan C."/>
        </authorList>
    </citation>
    <scope>NUCLEOTIDE SEQUENCE [LARGE SCALE GENOMIC DNA]</scope>
</reference>
<feature type="transmembrane region" description="Helical" evidence="6">
    <location>
        <begin position="82"/>
        <end position="100"/>
    </location>
</feature>
<evidence type="ECO:0000256" key="6">
    <source>
        <dbReference type="SAM" id="Phobius"/>
    </source>
</evidence>
<keyword evidence="2 6" id="KW-0812">Transmembrane</keyword>
<feature type="transmembrane region" description="Helical" evidence="6">
    <location>
        <begin position="333"/>
        <end position="354"/>
    </location>
</feature>
<feature type="transmembrane region" description="Helical" evidence="6">
    <location>
        <begin position="138"/>
        <end position="158"/>
    </location>
</feature>
<gene>
    <name evidence="7" type="ORF">PCOR1329_LOCUS54645</name>
</gene>
<name>A0ABN9V7F0_9DINO</name>
<evidence type="ECO:0000256" key="5">
    <source>
        <dbReference type="SAM" id="MobiDB-lite"/>
    </source>
</evidence>
<feature type="transmembrane region" description="Helical" evidence="6">
    <location>
        <begin position="396"/>
        <end position="416"/>
    </location>
</feature>
<feature type="transmembrane region" description="Helical" evidence="6">
    <location>
        <begin position="268"/>
        <end position="289"/>
    </location>
</feature>
<evidence type="ECO:0000256" key="4">
    <source>
        <dbReference type="ARBA" id="ARBA00023136"/>
    </source>
</evidence>
<proteinExistence type="predicted"/>
<feature type="transmembrane region" description="Helical" evidence="6">
    <location>
        <begin position="301"/>
        <end position="321"/>
    </location>
</feature>
<feature type="compositionally biased region" description="Low complexity" evidence="5">
    <location>
        <begin position="15"/>
        <end position="27"/>
    </location>
</feature>
<evidence type="ECO:0000313" key="7">
    <source>
        <dbReference type="EMBL" id="CAK0867787.1"/>
    </source>
</evidence>
<feature type="transmembrane region" description="Helical" evidence="6">
    <location>
        <begin position="47"/>
        <end position="70"/>
    </location>
</feature>
<feature type="transmembrane region" description="Helical" evidence="6">
    <location>
        <begin position="112"/>
        <end position="132"/>
    </location>
</feature>
<sequence>MFFLAPRKNGRSRRGLPGPGSRPAAAAAGGPVARAAATGGGSVRERYCMIVAVSLCSASNAFLCMTFSVLEQLSAQALSVGTLKVAGLYSIWLAVVFVGLTPGTFMTDRYEGLSLVWSALFNVGSGVVRAFGATRGSYNLMIASEILCGVGAWTIFTLPSKISHRLFPVRQQALATSIMLQANYMGWLFGILIPPLLATGPTAFGRVCAWQAGVTLVASTAALLMFGLRRSGAQRSAKVEEPMPSRKTSGFIELVQIMIQHPRLAAQILSHGLLGGVSFAAPSAIFFILDNFGFSPAAATAVNTGFVAAGIVTGLVLGRLCRDKRSFGRALTTCYATCLASLVACAALAAGGILTGDSAGGLALLLLLSMLSGSSSLGFIGIGIESTSLYPVRSSFVSWGIELVVLASAAVLSYVAAGRSGFAVLAVAAAVCSFVHFSSFRVDSTGMPRLGSAVQPTAS</sequence>
<evidence type="ECO:0008006" key="9">
    <source>
        <dbReference type="Google" id="ProtNLM"/>
    </source>
</evidence>
<dbReference type="InterPro" id="IPR036259">
    <property type="entry name" value="MFS_trans_sf"/>
</dbReference>
<dbReference type="Gene3D" id="1.20.1250.20">
    <property type="entry name" value="MFS general substrate transporter like domains"/>
    <property type="match status" value="1"/>
</dbReference>
<comment type="caution">
    <text evidence="7">The sequence shown here is derived from an EMBL/GenBank/DDBJ whole genome shotgun (WGS) entry which is preliminary data.</text>
</comment>
<dbReference type="InterPro" id="IPR011701">
    <property type="entry name" value="MFS"/>
</dbReference>
<dbReference type="Pfam" id="PF07690">
    <property type="entry name" value="MFS_1"/>
    <property type="match status" value="1"/>
</dbReference>
<dbReference type="SUPFAM" id="SSF103473">
    <property type="entry name" value="MFS general substrate transporter"/>
    <property type="match status" value="1"/>
</dbReference>
<evidence type="ECO:0000256" key="2">
    <source>
        <dbReference type="ARBA" id="ARBA00022692"/>
    </source>
</evidence>
<feature type="region of interest" description="Disordered" evidence="5">
    <location>
        <begin position="1"/>
        <end position="27"/>
    </location>
</feature>